<evidence type="ECO:0000313" key="3">
    <source>
        <dbReference type="EMBL" id="ADL36027.1"/>
    </source>
</evidence>
<name>E0S3P5_BUTPB</name>
<dbReference type="Gene3D" id="3.40.10.10">
    <property type="entry name" value="DNA Methylphosphotriester Repair Domain"/>
    <property type="match status" value="1"/>
</dbReference>
<feature type="transmembrane region" description="Helical" evidence="2">
    <location>
        <begin position="64"/>
        <end position="83"/>
    </location>
</feature>
<gene>
    <name evidence="3" type="ordered locus">bpr_II088</name>
</gene>
<evidence type="ECO:0000313" key="4">
    <source>
        <dbReference type="Proteomes" id="UP000001299"/>
    </source>
</evidence>
<feature type="region of interest" description="Disordered" evidence="1">
    <location>
        <begin position="111"/>
        <end position="204"/>
    </location>
</feature>
<dbReference type="EMBL" id="CP001812">
    <property type="protein sequence ID" value="ADL36027.1"/>
    <property type="molecule type" value="Genomic_DNA"/>
</dbReference>
<reference evidence="3 4" key="1">
    <citation type="journal article" date="2010" name="PLoS ONE">
        <title>The glycobiome of the rumen bacterium Butyrivibrio proteoclasticus B316(T) highlights adaptation to a polysaccharide-rich environment.</title>
        <authorList>
            <person name="Kelly W.J."/>
            <person name="Leahy S.C."/>
            <person name="Altermann E."/>
            <person name="Yeoman C.J."/>
            <person name="Dunne J.C."/>
            <person name="Kong Z."/>
            <person name="Pacheco D.M."/>
            <person name="Li D."/>
            <person name="Noel S.J."/>
            <person name="Moon C.D."/>
            <person name="Cookson A.L."/>
            <person name="Attwood G.T."/>
        </authorList>
    </citation>
    <scope>NUCLEOTIDE SEQUENCE [LARGE SCALE GENOMIC DNA]</scope>
    <source>
        <strain evidence="4">ATCC 51982 / DSM 14932 / B316</strain>
        <plasmid evidence="4">Plasmid pCY360</plasmid>
    </source>
</reference>
<proteinExistence type="predicted"/>
<evidence type="ECO:0008006" key="5">
    <source>
        <dbReference type="Google" id="ProtNLM"/>
    </source>
</evidence>
<organism evidence="3 4">
    <name type="scientific">Butyrivibrio proteoclasticus (strain ATCC 51982 / DSM 14932 / B316)</name>
    <name type="common">Clostridium proteoclasticum</name>
    <dbReference type="NCBI Taxonomy" id="515622"/>
    <lineage>
        <taxon>Bacteria</taxon>
        <taxon>Bacillati</taxon>
        <taxon>Bacillota</taxon>
        <taxon>Clostridia</taxon>
        <taxon>Lachnospirales</taxon>
        <taxon>Lachnospiraceae</taxon>
        <taxon>Butyrivibrio</taxon>
    </lineage>
</organism>
<feature type="compositionally biased region" description="Basic and acidic residues" evidence="1">
    <location>
        <begin position="139"/>
        <end position="171"/>
    </location>
</feature>
<feature type="transmembrane region" description="Helical" evidence="2">
    <location>
        <begin position="12"/>
        <end position="43"/>
    </location>
</feature>
<evidence type="ECO:0000256" key="2">
    <source>
        <dbReference type="SAM" id="Phobius"/>
    </source>
</evidence>
<dbReference type="Proteomes" id="UP000001299">
    <property type="component" value="Plasmid pCY360"/>
</dbReference>
<keyword evidence="4" id="KW-1185">Reference proteome</keyword>
<evidence type="ECO:0000256" key="1">
    <source>
        <dbReference type="SAM" id="MobiDB-lite"/>
    </source>
</evidence>
<keyword evidence="2" id="KW-1133">Transmembrane helix</keyword>
<dbReference type="RefSeq" id="WP_013282677.1">
    <property type="nucleotide sequence ID" value="NC_014389.1"/>
</dbReference>
<feature type="compositionally biased region" description="Low complexity" evidence="1">
    <location>
        <begin position="126"/>
        <end position="138"/>
    </location>
</feature>
<accession>E0S3P5</accession>
<dbReference type="SUPFAM" id="SSF57884">
    <property type="entry name" value="Ada DNA repair protein, N-terminal domain (N-Ada 10)"/>
    <property type="match status" value="1"/>
</dbReference>
<keyword evidence="2" id="KW-0472">Membrane</keyword>
<keyword evidence="3" id="KW-0614">Plasmid</keyword>
<geneLocation type="plasmid" evidence="3 4">
    <name>pCY360</name>
</geneLocation>
<protein>
    <recommendedName>
        <fullName evidence="5">Metal binding domain of Ada</fullName>
    </recommendedName>
</protein>
<sequence>MKSGKLKGVCQWAFGSMFMLASLGAFTSGDIICGILVMALGIYISPLRKKVFEHLPDKYKTRSISIAAGVFLAVAGFVSIVAASPEEVSAEAGEEVSIEASEEFSAVESAQELARALPAMEETESASEASSEDTAALENSKEEAEKEEAVAAATEEKSEVKEEKAEPKVEENVPAEAPSEAPTIEADNSNQTAGGAGNADNFNTYDIPEQQQTSETYVLNTNTQKFHRPSCNEVKKIAPENYATSSESRDSIIAQKYKACKKCNP</sequence>
<dbReference type="KEGG" id="bpb:bpr_II088"/>
<dbReference type="InterPro" id="IPR035451">
    <property type="entry name" value="Ada-like_dom_sf"/>
</dbReference>
<dbReference type="AlphaFoldDB" id="E0S3P5"/>
<dbReference type="HOGENOM" id="CLU_1048385_0_0_9"/>
<keyword evidence="2" id="KW-0812">Transmembrane</keyword>